<reference evidence="4" key="1">
    <citation type="submission" date="2017-09" db="EMBL/GenBank/DDBJ databases">
        <title>Depth-based differentiation of microbial function through sediment-hosted aquifers and enrichment of novel symbionts in the deep terrestrial subsurface.</title>
        <authorList>
            <person name="Probst A.J."/>
            <person name="Ladd B."/>
            <person name="Jarett J.K."/>
            <person name="Geller-Mcgrath D.E."/>
            <person name="Sieber C.M.K."/>
            <person name="Emerson J.B."/>
            <person name="Anantharaman K."/>
            <person name="Thomas B.C."/>
            <person name="Malmstrom R."/>
            <person name="Stieglmeier M."/>
            <person name="Klingl A."/>
            <person name="Woyke T."/>
            <person name="Ryan C.M."/>
            <person name="Banfield J.F."/>
        </authorList>
    </citation>
    <scope>NUCLEOTIDE SEQUENCE [LARGE SCALE GENOMIC DNA]</scope>
</reference>
<evidence type="ECO:0000256" key="1">
    <source>
        <dbReference type="SAM" id="MobiDB-lite"/>
    </source>
</evidence>
<gene>
    <name evidence="3" type="ORF">COT12_00390</name>
</gene>
<dbReference type="Pfam" id="PF12389">
    <property type="entry name" value="Peptidase_M73"/>
    <property type="match status" value="1"/>
</dbReference>
<keyword evidence="2" id="KW-1133">Transmembrane helix</keyword>
<dbReference type="AlphaFoldDB" id="A0A2M6YCZ6"/>
<dbReference type="EMBL" id="PEXI01000016">
    <property type="protein sequence ID" value="PIU24567.1"/>
    <property type="molecule type" value="Genomic_DNA"/>
</dbReference>
<feature type="transmembrane region" description="Helical" evidence="2">
    <location>
        <begin position="224"/>
        <end position="243"/>
    </location>
</feature>
<keyword evidence="2" id="KW-0472">Membrane</keyword>
<evidence type="ECO:0000256" key="2">
    <source>
        <dbReference type="SAM" id="Phobius"/>
    </source>
</evidence>
<organism evidence="3 4">
    <name type="scientific">Candidatus Berkelbacteria bacterium CG08_land_8_20_14_0_20_39_8</name>
    <dbReference type="NCBI Taxonomy" id="1974511"/>
    <lineage>
        <taxon>Bacteria</taxon>
        <taxon>Candidatus Berkelbacteria</taxon>
    </lineage>
</organism>
<protein>
    <submittedName>
        <fullName evidence="3">Uncharacterized protein</fullName>
    </submittedName>
</protein>
<name>A0A2M6YCZ6_9BACT</name>
<sequence>MLKKKTGYLIASVSVCIGLLGLIFSVIGTRAATLTPGPLSISYAGDQLFNETNIEPGDVFIKDISITNTGTLPHSFSMSAGNVSGNLANVIQIEPRDGGSAIWNETLANLAAIPNGSKVVIASIGPKSTKNLQIAAIFPSASGNEFQGQSSANFSFIFGNESTDKAEPSSFTSLRPRSLGQSIISAITYNPPSEDTSQAQPDQTNSNSDGTAKGTTTVVKELCFWWLVALVILIISLILYYRYNKGREKLVVWWLWPILFAAALYVVHYYVDKSYQQTIFCHWFWAIEAATLIVYYIFELRSLRENQN</sequence>
<feature type="transmembrane region" description="Helical" evidence="2">
    <location>
        <begin position="277"/>
        <end position="298"/>
    </location>
</feature>
<feature type="transmembrane region" description="Helical" evidence="2">
    <location>
        <begin position="7"/>
        <end position="27"/>
    </location>
</feature>
<comment type="caution">
    <text evidence="3">The sequence shown here is derived from an EMBL/GenBank/DDBJ whole genome shotgun (WGS) entry which is preliminary data.</text>
</comment>
<evidence type="ECO:0000313" key="4">
    <source>
        <dbReference type="Proteomes" id="UP000229896"/>
    </source>
</evidence>
<feature type="region of interest" description="Disordered" evidence="1">
    <location>
        <begin position="192"/>
        <end position="211"/>
    </location>
</feature>
<feature type="transmembrane region" description="Helical" evidence="2">
    <location>
        <begin position="250"/>
        <end position="271"/>
    </location>
</feature>
<evidence type="ECO:0000313" key="3">
    <source>
        <dbReference type="EMBL" id="PIU24567.1"/>
    </source>
</evidence>
<dbReference type="Proteomes" id="UP000229896">
    <property type="component" value="Unassembled WGS sequence"/>
</dbReference>
<dbReference type="InterPro" id="IPR022121">
    <property type="entry name" value="Peptidase_M73_camelysin"/>
</dbReference>
<accession>A0A2M6YCZ6</accession>
<proteinExistence type="predicted"/>
<keyword evidence="2" id="KW-0812">Transmembrane</keyword>